<dbReference type="AlphaFoldDB" id="A0A0D8Y8V9"/>
<dbReference type="InterPro" id="IPR015867">
    <property type="entry name" value="N-reg_PII/ATP_PRibTrfase_C"/>
</dbReference>
<dbReference type="GO" id="GO:0005507">
    <property type="term" value="F:copper ion binding"/>
    <property type="evidence" value="ECO:0007669"/>
    <property type="project" value="TreeGrafter"/>
</dbReference>
<protein>
    <submittedName>
        <fullName evidence="2">Putative divalent-cation tolerance protein CutA</fullName>
    </submittedName>
</protein>
<dbReference type="Pfam" id="PF03091">
    <property type="entry name" value="CutA1"/>
    <property type="match status" value="1"/>
</dbReference>
<keyword evidence="3" id="KW-1185">Reference proteome</keyword>
<dbReference type="GO" id="GO:0010038">
    <property type="term" value="P:response to metal ion"/>
    <property type="evidence" value="ECO:0007669"/>
    <property type="project" value="InterPro"/>
</dbReference>
<comment type="similarity">
    <text evidence="1">Belongs to the CutA family.</text>
</comment>
<dbReference type="PANTHER" id="PTHR23419:SF8">
    <property type="entry name" value="FI09726P"/>
    <property type="match status" value="1"/>
</dbReference>
<reference evidence="3" key="2">
    <citation type="journal article" date="2016" name="Sci. Rep.">
        <title>Dictyocaulus viviparus genome, variome and transcriptome elucidate lungworm biology and support future intervention.</title>
        <authorList>
            <person name="McNulty S.N."/>
            <person name="Strube C."/>
            <person name="Rosa B.A."/>
            <person name="Martin J.C."/>
            <person name="Tyagi R."/>
            <person name="Choi Y.J."/>
            <person name="Wang Q."/>
            <person name="Hallsworth Pepin K."/>
            <person name="Zhang X."/>
            <person name="Ozersky P."/>
            <person name="Wilson R.K."/>
            <person name="Sternberg P.W."/>
            <person name="Gasser R.B."/>
            <person name="Mitreva M."/>
        </authorList>
    </citation>
    <scope>NUCLEOTIDE SEQUENCE [LARGE SCALE GENOMIC DNA]</scope>
    <source>
        <strain evidence="3">HannoverDv2000</strain>
    </source>
</reference>
<dbReference type="SUPFAM" id="SSF54913">
    <property type="entry name" value="GlnB-like"/>
    <property type="match status" value="1"/>
</dbReference>
<name>A0A0D8Y8V9_DICVI</name>
<dbReference type="InterPro" id="IPR011322">
    <property type="entry name" value="N-reg_PII-like_a/b"/>
</dbReference>
<accession>A0A0D8Y8V9</accession>
<dbReference type="PANTHER" id="PTHR23419">
    <property type="entry name" value="DIVALENT CATION TOLERANCE CUTA-RELATED"/>
    <property type="match status" value="1"/>
</dbReference>
<dbReference type="STRING" id="29172.A0A0D8Y8V9"/>
<reference evidence="2 3" key="1">
    <citation type="submission" date="2013-11" db="EMBL/GenBank/DDBJ databases">
        <title>Draft genome of the bovine lungworm Dictyocaulus viviparus.</title>
        <authorList>
            <person name="Mitreva M."/>
        </authorList>
    </citation>
    <scope>NUCLEOTIDE SEQUENCE [LARGE SCALE GENOMIC DNA]</scope>
    <source>
        <strain evidence="2 3">HannoverDv2000</strain>
    </source>
</reference>
<evidence type="ECO:0000256" key="1">
    <source>
        <dbReference type="ARBA" id="ARBA00010169"/>
    </source>
</evidence>
<organism evidence="2 3">
    <name type="scientific">Dictyocaulus viviparus</name>
    <name type="common">Bovine lungworm</name>
    <dbReference type="NCBI Taxonomy" id="29172"/>
    <lineage>
        <taxon>Eukaryota</taxon>
        <taxon>Metazoa</taxon>
        <taxon>Ecdysozoa</taxon>
        <taxon>Nematoda</taxon>
        <taxon>Chromadorea</taxon>
        <taxon>Rhabditida</taxon>
        <taxon>Rhabditina</taxon>
        <taxon>Rhabditomorpha</taxon>
        <taxon>Strongyloidea</taxon>
        <taxon>Metastrongylidae</taxon>
        <taxon>Dictyocaulus</taxon>
    </lineage>
</organism>
<gene>
    <name evidence="2" type="ORF">DICVIV_01113</name>
</gene>
<dbReference type="InterPro" id="IPR004323">
    <property type="entry name" value="Ion_tolerance_CutA"/>
</dbReference>
<dbReference type="OrthoDB" id="2017693at2759"/>
<dbReference type="Gene3D" id="3.30.70.120">
    <property type="match status" value="1"/>
</dbReference>
<proteinExistence type="inferred from homology"/>
<evidence type="ECO:0000313" key="2">
    <source>
        <dbReference type="EMBL" id="KJH52652.1"/>
    </source>
</evidence>
<evidence type="ECO:0000313" key="3">
    <source>
        <dbReference type="Proteomes" id="UP000053766"/>
    </source>
</evidence>
<sequence length="116" mass="12966">MAASLGSTLSRMRNIRVVYVTAPTKDVALQIARAAVQRKVAACVNIVPGVTSIYEWEGKLHEDSEVVLIFKTQEKHVEELHKVVVENHNYEIPAFVSIATDAESSQYANWLLNQTK</sequence>
<dbReference type="EMBL" id="KN716161">
    <property type="protein sequence ID" value="KJH52652.1"/>
    <property type="molecule type" value="Genomic_DNA"/>
</dbReference>
<dbReference type="Proteomes" id="UP000053766">
    <property type="component" value="Unassembled WGS sequence"/>
</dbReference>